<reference evidence="2" key="1">
    <citation type="journal article" date="2023" name="Mol. Phylogenet. Evol.">
        <title>Genome-scale phylogeny and comparative genomics of the fungal order Sordariales.</title>
        <authorList>
            <person name="Hensen N."/>
            <person name="Bonometti L."/>
            <person name="Westerberg I."/>
            <person name="Brannstrom I.O."/>
            <person name="Guillou S."/>
            <person name="Cros-Aarteil S."/>
            <person name="Calhoun S."/>
            <person name="Haridas S."/>
            <person name="Kuo A."/>
            <person name="Mondo S."/>
            <person name="Pangilinan J."/>
            <person name="Riley R."/>
            <person name="LaButti K."/>
            <person name="Andreopoulos B."/>
            <person name="Lipzen A."/>
            <person name="Chen C."/>
            <person name="Yan M."/>
            <person name="Daum C."/>
            <person name="Ng V."/>
            <person name="Clum A."/>
            <person name="Steindorff A."/>
            <person name="Ohm R.A."/>
            <person name="Martin F."/>
            <person name="Silar P."/>
            <person name="Natvig D.O."/>
            <person name="Lalanne C."/>
            <person name="Gautier V."/>
            <person name="Ament-Velasquez S.L."/>
            <person name="Kruys A."/>
            <person name="Hutchinson M.I."/>
            <person name="Powell A.J."/>
            <person name="Barry K."/>
            <person name="Miller A.N."/>
            <person name="Grigoriev I.V."/>
            <person name="Debuchy R."/>
            <person name="Gladieux P."/>
            <person name="Hiltunen Thoren M."/>
            <person name="Johannesson H."/>
        </authorList>
    </citation>
    <scope>NUCLEOTIDE SEQUENCE</scope>
    <source>
        <strain evidence="2">CBS 123565</strain>
    </source>
</reference>
<dbReference type="Gene3D" id="4.10.240.10">
    <property type="entry name" value="Zn(2)-C6 fungal-type DNA-binding domain"/>
    <property type="match status" value="1"/>
</dbReference>
<proteinExistence type="predicted"/>
<evidence type="ECO:0000313" key="2">
    <source>
        <dbReference type="EMBL" id="KAK4135795.1"/>
    </source>
</evidence>
<dbReference type="GO" id="GO:0008270">
    <property type="term" value="F:zinc ion binding"/>
    <property type="evidence" value="ECO:0007669"/>
    <property type="project" value="InterPro"/>
</dbReference>
<reference evidence="2" key="2">
    <citation type="submission" date="2023-05" db="EMBL/GenBank/DDBJ databases">
        <authorList>
            <consortium name="Lawrence Berkeley National Laboratory"/>
            <person name="Steindorff A."/>
            <person name="Hensen N."/>
            <person name="Bonometti L."/>
            <person name="Westerberg I."/>
            <person name="Brannstrom I.O."/>
            <person name="Guillou S."/>
            <person name="Cros-Aarteil S."/>
            <person name="Calhoun S."/>
            <person name="Haridas S."/>
            <person name="Kuo A."/>
            <person name="Mondo S."/>
            <person name="Pangilinan J."/>
            <person name="Riley R."/>
            <person name="Labutti K."/>
            <person name="Andreopoulos B."/>
            <person name="Lipzen A."/>
            <person name="Chen C."/>
            <person name="Yanf M."/>
            <person name="Daum C."/>
            <person name="Ng V."/>
            <person name="Clum A."/>
            <person name="Ohm R."/>
            <person name="Martin F."/>
            <person name="Silar P."/>
            <person name="Natvig D."/>
            <person name="Lalanne C."/>
            <person name="Gautier V."/>
            <person name="Ament-Velasquez S.L."/>
            <person name="Kruys A."/>
            <person name="Hutchinson M.I."/>
            <person name="Powell A.J."/>
            <person name="Barry K."/>
            <person name="Miller A.N."/>
            <person name="Grigoriev I.V."/>
            <person name="Debuchy R."/>
            <person name="Gladieux P."/>
            <person name="Thoren M.H."/>
            <person name="Johannesson H."/>
        </authorList>
    </citation>
    <scope>NUCLEOTIDE SEQUENCE</scope>
    <source>
        <strain evidence="2">CBS 123565</strain>
    </source>
</reference>
<gene>
    <name evidence="2" type="ORF">BT67DRAFT_376242</name>
</gene>
<dbReference type="Proteomes" id="UP001304895">
    <property type="component" value="Unassembled WGS sequence"/>
</dbReference>
<evidence type="ECO:0000256" key="1">
    <source>
        <dbReference type="ARBA" id="ARBA00023242"/>
    </source>
</evidence>
<comment type="caution">
    <text evidence="2">The sequence shown here is derived from an EMBL/GenBank/DDBJ whole genome shotgun (WGS) entry which is preliminary data.</text>
</comment>
<feature type="non-terminal residue" evidence="2">
    <location>
        <position position="1"/>
    </location>
</feature>
<dbReference type="EMBL" id="MU853405">
    <property type="protein sequence ID" value="KAK4135795.1"/>
    <property type="molecule type" value="Genomic_DNA"/>
</dbReference>
<evidence type="ECO:0000313" key="3">
    <source>
        <dbReference type="Proteomes" id="UP001304895"/>
    </source>
</evidence>
<dbReference type="AlphaFoldDB" id="A0AAN6UNG5"/>
<evidence type="ECO:0008006" key="4">
    <source>
        <dbReference type="Google" id="ProtNLM"/>
    </source>
</evidence>
<dbReference type="CDD" id="cd00067">
    <property type="entry name" value="GAL4"/>
    <property type="match status" value="1"/>
</dbReference>
<name>A0AAN6UNG5_9PEZI</name>
<dbReference type="InterPro" id="IPR036864">
    <property type="entry name" value="Zn2-C6_fun-type_DNA-bd_sf"/>
</dbReference>
<keyword evidence="1" id="KW-0539">Nucleus</keyword>
<organism evidence="2 3">
    <name type="scientific">Trichocladium antarcticum</name>
    <dbReference type="NCBI Taxonomy" id="1450529"/>
    <lineage>
        <taxon>Eukaryota</taxon>
        <taxon>Fungi</taxon>
        <taxon>Dikarya</taxon>
        <taxon>Ascomycota</taxon>
        <taxon>Pezizomycotina</taxon>
        <taxon>Sordariomycetes</taxon>
        <taxon>Sordariomycetidae</taxon>
        <taxon>Sordariales</taxon>
        <taxon>Chaetomiaceae</taxon>
        <taxon>Trichocladium</taxon>
    </lineage>
</organism>
<protein>
    <recommendedName>
        <fullName evidence="4">Zn(2)-C6 fungal-type domain-containing protein</fullName>
    </recommendedName>
</protein>
<keyword evidence="3" id="KW-1185">Reference proteome</keyword>
<accession>A0AAN6UNG5</accession>
<dbReference type="InterPro" id="IPR001138">
    <property type="entry name" value="Zn2Cys6_DnaBD"/>
</dbReference>
<sequence>LNMTVSLPHPRTVDPVLPPMPRRQSCDRCHEQKVRCVSDARDGLLSRGGMAKEGQATPGRHVVSSAPCARCRKAGAVCIYSRTFGMGDSKPPNQHSETQQVQEHVPPQIVSLSPAATTPRCDQTHQLAPDLATPPIPDQWLMSPFGSESSQFSTGMCQLSSFSQPTAAPTIPCVPLFEEPCPDMPSAAGDVVGDYAWAHPGVPDYSLEELAQINLRIHLAGRALATPARALVSMSSPAVDDIFGAACSLVNIVDRYAAKGAVPPPRLTDDEGGVLAQSSLVIDSALGASIHLMIHACHQALLGVFEDLSTSFLVQLTALQQPTPPGTPPGPAVFPPCSAQVGVMTNLMNHLAEQLDRAIGSLHSVRTPPQPVRFSPRHGSPECGLSEPFAGHYVLPHTHFDREKIQSRLFYEMEHRQLRVRDRMKSVGRLLRP</sequence>
<dbReference type="GO" id="GO:0000981">
    <property type="term" value="F:DNA-binding transcription factor activity, RNA polymerase II-specific"/>
    <property type="evidence" value="ECO:0007669"/>
    <property type="project" value="InterPro"/>
</dbReference>